<dbReference type="Pfam" id="PF13649">
    <property type="entry name" value="Methyltransf_25"/>
    <property type="match status" value="1"/>
</dbReference>
<protein>
    <recommendedName>
        <fullName evidence="2">Methyltransferase domain-containing protein</fullName>
    </recommendedName>
</protein>
<evidence type="ECO:0000259" key="2">
    <source>
        <dbReference type="Pfam" id="PF13649"/>
    </source>
</evidence>
<dbReference type="Gene3D" id="2.20.25.110">
    <property type="entry name" value="S-adenosyl-L-methionine-dependent methyltransferases"/>
    <property type="match status" value="1"/>
</dbReference>
<evidence type="ECO:0000313" key="4">
    <source>
        <dbReference type="Proteomes" id="UP000001058"/>
    </source>
</evidence>
<evidence type="ECO:0000256" key="1">
    <source>
        <dbReference type="SAM" id="MobiDB-lite"/>
    </source>
</evidence>
<dbReference type="EMBL" id="GL378345">
    <property type="protein sequence ID" value="EFJ47378.1"/>
    <property type="molecule type" value="Genomic_DNA"/>
</dbReference>
<dbReference type="Gene3D" id="3.40.50.150">
    <property type="entry name" value="Vaccinia Virus protein VP39"/>
    <property type="match status" value="1"/>
</dbReference>
<dbReference type="PANTHER" id="PTHR43464">
    <property type="entry name" value="METHYLTRANSFERASE"/>
    <property type="match status" value="1"/>
</dbReference>
<dbReference type="RefSeq" id="XP_002951567.1">
    <property type="nucleotide sequence ID" value="XM_002951521.1"/>
</dbReference>
<gene>
    <name evidence="3" type="ORF">VOLCADRAFT_92195</name>
</gene>
<dbReference type="CDD" id="cd02440">
    <property type="entry name" value="AdoMet_MTases"/>
    <property type="match status" value="1"/>
</dbReference>
<dbReference type="InParanoid" id="D8TYV2"/>
<dbReference type="PANTHER" id="PTHR43464:SF23">
    <property type="entry name" value="JUVENILE HORMONE ACID O-METHYLTRANSFERASE"/>
    <property type="match status" value="1"/>
</dbReference>
<reference evidence="3 4" key="1">
    <citation type="journal article" date="2010" name="Science">
        <title>Genomic analysis of organismal complexity in the multicellular green alga Volvox carteri.</title>
        <authorList>
            <person name="Prochnik S.E."/>
            <person name="Umen J."/>
            <person name="Nedelcu A.M."/>
            <person name="Hallmann A."/>
            <person name="Miller S.M."/>
            <person name="Nishii I."/>
            <person name="Ferris P."/>
            <person name="Kuo A."/>
            <person name="Mitros T."/>
            <person name="Fritz-Laylin L.K."/>
            <person name="Hellsten U."/>
            <person name="Chapman J."/>
            <person name="Simakov O."/>
            <person name="Rensing S.A."/>
            <person name="Terry A."/>
            <person name="Pangilinan J."/>
            <person name="Kapitonov V."/>
            <person name="Jurka J."/>
            <person name="Salamov A."/>
            <person name="Shapiro H."/>
            <person name="Schmutz J."/>
            <person name="Grimwood J."/>
            <person name="Lindquist E."/>
            <person name="Lucas S."/>
            <person name="Grigoriev I.V."/>
            <person name="Schmitt R."/>
            <person name="Kirk D."/>
            <person name="Rokhsar D.S."/>
        </authorList>
    </citation>
    <scope>NUCLEOTIDE SEQUENCE [LARGE SCALE GENOMIC DNA]</scope>
    <source>
        <strain evidence="4">f. Nagariensis / Eve</strain>
    </source>
</reference>
<dbReference type="InterPro" id="IPR029063">
    <property type="entry name" value="SAM-dependent_MTases_sf"/>
</dbReference>
<name>D8TYV2_VOLCA</name>
<dbReference type="OrthoDB" id="66144at2759"/>
<dbReference type="InterPro" id="IPR041698">
    <property type="entry name" value="Methyltransf_25"/>
</dbReference>
<feature type="domain" description="Methyltransferase" evidence="2">
    <location>
        <begin position="72"/>
        <end position="172"/>
    </location>
</feature>
<evidence type="ECO:0000313" key="3">
    <source>
        <dbReference type="EMBL" id="EFJ47378.1"/>
    </source>
</evidence>
<dbReference type="eggNOG" id="ENOG502S46S">
    <property type="taxonomic scope" value="Eukaryota"/>
</dbReference>
<sequence>MISISVQATAAPPPPVPEAAEPGEASTSGPTTIYSRPELYDVAFSYRDFKSEVKFLQDVQKAHGAAPQLTSVLELGCGTARHLASLSKAGVSKVAGLDMSPEMLAFARGNVSKVGPKAQAVELLEGDMASFDLPFKSFDMVICLLGTFSHLLDTQQAISCFRKVGEHLRPGGLFVVELAHPGDLFDGTLITGESGKELWERPYNGGKVFVEWGDSLDNFDPVTQILYRTVTISVFRGDEAVDSVTEVVAQRQYTVRELELLAGMTGFETQALYGELRLGVDLEHEDAYRMVAVYKKV</sequence>
<dbReference type="AlphaFoldDB" id="D8TYV2"/>
<dbReference type="Proteomes" id="UP000001058">
    <property type="component" value="Unassembled WGS sequence"/>
</dbReference>
<dbReference type="GO" id="GO:0010420">
    <property type="term" value="F:polyprenyldihydroxybenzoate methyltransferase activity"/>
    <property type="evidence" value="ECO:0007669"/>
    <property type="project" value="TreeGrafter"/>
</dbReference>
<dbReference type="SUPFAM" id="SSF53335">
    <property type="entry name" value="S-adenosyl-L-methionine-dependent methyltransferases"/>
    <property type="match status" value="1"/>
</dbReference>
<feature type="region of interest" description="Disordered" evidence="1">
    <location>
        <begin position="1"/>
        <end position="32"/>
    </location>
</feature>
<proteinExistence type="predicted"/>
<dbReference type="GeneID" id="9615730"/>
<keyword evidence="4" id="KW-1185">Reference proteome</keyword>
<dbReference type="STRING" id="3068.D8TYV2"/>
<accession>D8TYV2</accession>
<organism evidence="4">
    <name type="scientific">Volvox carteri f. nagariensis</name>
    <dbReference type="NCBI Taxonomy" id="3068"/>
    <lineage>
        <taxon>Eukaryota</taxon>
        <taxon>Viridiplantae</taxon>
        <taxon>Chlorophyta</taxon>
        <taxon>core chlorophytes</taxon>
        <taxon>Chlorophyceae</taxon>
        <taxon>CS clade</taxon>
        <taxon>Chlamydomonadales</taxon>
        <taxon>Volvocaceae</taxon>
        <taxon>Volvox</taxon>
    </lineage>
</organism>
<dbReference type="KEGG" id="vcn:VOLCADRAFT_92195"/>